<dbReference type="AlphaFoldDB" id="A0A9D4T578"/>
<feature type="region of interest" description="Disordered" evidence="1">
    <location>
        <begin position="465"/>
        <end position="504"/>
    </location>
</feature>
<feature type="compositionally biased region" description="Polar residues" evidence="1">
    <location>
        <begin position="257"/>
        <end position="266"/>
    </location>
</feature>
<feature type="compositionally biased region" description="Polar residues" evidence="1">
    <location>
        <begin position="335"/>
        <end position="349"/>
    </location>
</feature>
<organism evidence="2 3">
    <name type="scientific">Rhipicephalus sanguineus</name>
    <name type="common">Brown dog tick</name>
    <name type="synonym">Ixodes sanguineus</name>
    <dbReference type="NCBI Taxonomy" id="34632"/>
    <lineage>
        <taxon>Eukaryota</taxon>
        <taxon>Metazoa</taxon>
        <taxon>Ecdysozoa</taxon>
        <taxon>Arthropoda</taxon>
        <taxon>Chelicerata</taxon>
        <taxon>Arachnida</taxon>
        <taxon>Acari</taxon>
        <taxon>Parasitiformes</taxon>
        <taxon>Ixodida</taxon>
        <taxon>Ixodoidea</taxon>
        <taxon>Ixodidae</taxon>
        <taxon>Rhipicephalinae</taxon>
        <taxon>Rhipicephalus</taxon>
        <taxon>Rhipicephalus</taxon>
    </lineage>
</organism>
<keyword evidence="3" id="KW-1185">Reference proteome</keyword>
<feature type="compositionally biased region" description="Basic and acidic residues" evidence="1">
    <location>
        <begin position="116"/>
        <end position="135"/>
    </location>
</feature>
<dbReference type="VEuPathDB" id="VectorBase:RSAN_051149"/>
<feature type="compositionally biased region" description="Basic and acidic residues" evidence="1">
    <location>
        <begin position="155"/>
        <end position="167"/>
    </location>
</feature>
<feature type="compositionally biased region" description="Low complexity" evidence="1">
    <location>
        <begin position="43"/>
        <end position="54"/>
    </location>
</feature>
<reference evidence="2" key="2">
    <citation type="submission" date="2021-09" db="EMBL/GenBank/DDBJ databases">
        <authorList>
            <person name="Jia N."/>
            <person name="Wang J."/>
            <person name="Shi W."/>
            <person name="Du L."/>
            <person name="Sun Y."/>
            <person name="Zhan W."/>
            <person name="Jiang J."/>
            <person name="Wang Q."/>
            <person name="Zhang B."/>
            <person name="Ji P."/>
            <person name="Sakyi L.B."/>
            <person name="Cui X."/>
            <person name="Yuan T."/>
            <person name="Jiang B."/>
            <person name="Yang W."/>
            <person name="Lam T.T.-Y."/>
            <person name="Chang Q."/>
            <person name="Ding S."/>
            <person name="Wang X."/>
            <person name="Zhu J."/>
            <person name="Ruan X."/>
            <person name="Zhao L."/>
            <person name="Wei J."/>
            <person name="Que T."/>
            <person name="Du C."/>
            <person name="Cheng J."/>
            <person name="Dai P."/>
            <person name="Han X."/>
            <person name="Huang E."/>
            <person name="Gao Y."/>
            <person name="Liu J."/>
            <person name="Shao H."/>
            <person name="Ye R."/>
            <person name="Li L."/>
            <person name="Wei W."/>
            <person name="Wang X."/>
            <person name="Wang C."/>
            <person name="Huo Q."/>
            <person name="Li W."/>
            <person name="Guo W."/>
            <person name="Chen H."/>
            <person name="Chen S."/>
            <person name="Zhou L."/>
            <person name="Zhou L."/>
            <person name="Ni X."/>
            <person name="Tian J."/>
            <person name="Zhou Y."/>
            <person name="Sheng Y."/>
            <person name="Liu T."/>
            <person name="Pan Y."/>
            <person name="Xia L."/>
            <person name="Li J."/>
            <person name="Zhao F."/>
            <person name="Cao W."/>
        </authorList>
    </citation>
    <scope>NUCLEOTIDE SEQUENCE</scope>
    <source>
        <strain evidence="2">Rsan-2018</strain>
        <tissue evidence="2">Larvae</tissue>
    </source>
</reference>
<comment type="caution">
    <text evidence="2">The sequence shown here is derived from an EMBL/GenBank/DDBJ whole genome shotgun (WGS) entry which is preliminary data.</text>
</comment>
<feature type="compositionally biased region" description="Basic residues" evidence="1">
    <location>
        <begin position="32"/>
        <end position="42"/>
    </location>
</feature>
<feature type="region of interest" description="Disordered" evidence="1">
    <location>
        <begin position="631"/>
        <end position="652"/>
    </location>
</feature>
<feature type="region of interest" description="Disordered" evidence="1">
    <location>
        <begin position="332"/>
        <end position="380"/>
    </location>
</feature>
<evidence type="ECO:0000313" key="3">
    <source>
        <dbReference type="Proteomes" id="UP000821837"/>
    </source>
</evidence>
<feature type="compositionally biased region" description="Basic and acidic residues" evidence="1">
    <location>
        <begin position="290"/>
        <end position="302"/>
    </location>
</feature>
<proteinExistence type="predicted"/>
<name>A0A9D4T578_RHISA</name>
<evidence type="ECO:0000313" key="2">
    <source>
        <dbReference type="EMBL" id="KAH7975401.1"/>
    </source>
</evidence>
<reference evidence="2" key="1">
    <citation type="journal article" date="2020" name="Cell">
        <title>Large-Scale Comparative Analyses of Tick Genomes Elucidate Their Genetic Diversity and Vector Capacities.</title>
        <authorList>
            <consortium name="Tick Genome and Microbiome Consortium (TIGMIC)"/>
            <person name="Jia N."/>
            <person name="Wang J."/>
            <person name="Shi W."/>
            <person name="Du L."/>
            <person name="Sun Y."/>
            <person name="Zhan W."/>
            <person name="Jiang J.F."/>
            <person name="Wang Q."/>
            <person name="Zhang B."/>
            <person name="Ji P."/>
            <person name="Bell-Sakyi L."/>
            <person name="Cui X.M."/>
            <person name="Yuan T.T."/>
            <person name="Jiang B.G."/>
            <person name="Yang W.F."/>
            <person name="Lam T.T."/>
            <person name="Chang Q.C."/>
            <person name="Ding S.J."/>
            <person name="Wang X.J."/>
            <person name="Zhu J.G."/>
            <person name="Ruan X.D."/>
            <person name="Zhao L."/>
            <person name="Wei J.T."/>
            <person name="Ye R.Z."/>
            <person name="Que T.C."/>
            <person name="Du C.H."/>
            <person name="Zhou Y.H."/>
            <person name="Cheng J.X."/>
            <person name="Dai P.F."/>
            <person name="Guo W.B."/>
            <person name="Han X.H."/>
            <person name="Huang E.J."/>
            <person name="Li L.F."/>
            <person name="Wei W."/>
            <person name="Gao Y.C."/>
            <person name="Liu J.Z."/>
            <person name="Shao H.Z."/>
            <person name="Wang X."/>
            <person name="Wang C.C."/>
            <person name="Yang T.C."/>
            <person name="Huo Q.B."/>
            <person name="Li W."/>
            <person name="Chen H.Y."/>
            <person name="Chen S.E."/>
            <person name="Zhou L.G."/>
            <person name="Ni X.B."/>
            <person name="Tian J.H."/>
            <person name="Sheng Y."/>
            <person name="Liu T."/>
            <person name="Pan Y.S."/>
            <person name="Xia L.Y."/>
            <person name="Li J."/>
            <person name="Zhao F."/>
            <person name="Cao W.C."/>
        </authorList>
    </citation>
    <scope>NUCLEOTIDE SEQUENCE</scope>
    <source>
        <tissue evidence="2">Larvae</tissue>
    </source>
</reference>
<dbReference type="EMBL" id="JABSTV010001246">
    <property type="protein sequence ID" value="KAH7975401.1"/>
    <property type="molecule type" value="Genomic_DNA"/>
</dbReference>
<feature type="compositionally biased region" description="Polar residues" evidence="1">
    <location>
        <begin position="87"/>
        <end position="113"/>
    </location>
</feature>
<sequence>MPENKSASGLLQGRRNVPAPGNSKQKGEHVARSSRRGRKRQRQQSPSSSSSASSRTEEGPKLPPPISRDLRTTTGPKKLPKLDSRAENQALSNSAMSKEAPSTSRPSLKTSTVPMFERHGEEPFKPPKDVQEESHLGVSPQSSGERSNGPGNTGDEGKCSAVPEHRGTGMSSAPQGLSELGLRWDKKEPQGDPTPRYNLRPRAKKSLQATTSMPQNKTTSGLLQEKRNVPAAANSEQRLEQMPNSSRCSGKRKRVASPTSSASVRSWNEKRPKPPPLTSRDPRTTTGPKESPKPLSRAEKRALAKQAACRANYKRFMKEVYPELVKAKSPWAWSGISTTPDSPKSSQRSHVPGKRPLSETAEARLGRPSARPEGAPVGKRSYWYVPKALKDYKADEKPRETRRYKYRTPDPSSVDDSPIGTVKQPTYNFWQNSGRSWKRSTRPATELLMESDGVEAAVNSLKAAAAKGAETSSPKAQSPRVSKLLERRGEEPPMPPKGVKRKAKDAFAQTACPIREDQVQFRDMPMEEAGGGAGITFGNYYSTGTTAMGVMRLGPNSEKPTSANNEHDMFVYALDNGVKITTLGGTWMILPKGSAFFICRAEITLEGFADADKDLELCAELTDDEIIHQVTEDSDDSDTENEEPAPTQPTSSELTRALMILSLVYSGNMTLTEIEADIIAGKRTVQKKISDFFVPKC</sequence>
<feature type="compositionally biased region" description="Polar residues" evidence="1">
    <location>
        <begin position="207"/>
        <end position="222"/>
    </location>
</feature>
<feature type="compositionally biased region" description="Polar residues" evidence="1">
    <location>
        <begin position="139"/>
        <end position="150"/>
    </location>
</feature>
<accession>A0A9D4T578</accession>
<evidence type="ECO:0000256" key="1">
    <source>
        <dbReference type="SAM" id="MobiDB-lite"/>
    </source>
</evidence>
<feature type="compositionally biased region" description="Acidic residues" evidence="1">
    <location>
        <begin position="632"/>
        <end position="643"/>
    </location>
</feature>
<gene>
    <name evidence="2" type="ORF">HPB52_001392</name>
</gene>
<feature type="compositionally biased region" description="Polar residues" evidence="1">
    <location>
        <begin position="470"/>
        <end position="480"/>
    </location>
</feature>
<feature type="region of interest" description="Disordered" evidence="1">
    <location>
        <begin position="394"/>
        <end position="427"/>
    </location>
</feature>
<feature type="compositionally biased region" description="Basic and acidic residues" evidence="1">
    <location>
        <begin position="394"/>
        <end position="403"/>
    </location>
</feature>
<dbReference type="Proteomes" id="UP000821837">
    <property type="component" value="Chromosome 10"/>
</dbReference>
<dbReference type="VEuPathDB" id="VectorBase:RSAN_027180"/>
<feature type="region of interest" description="Disordered" evidence="1">
    <location>
        <begin position="1"/>
        <end position="304"/>
    </location>
</feature>
<protein>
    <submittedName>
        <fullName evidence="2">Uncharacterized protein</fullName>
    </submittedName>
</protein>